<keyword evidence="1" id="KW-0812">Transmembrane</keyword>
<evidence type="ECO:0000256" key="1">
    <source>
        <dbReference type="SAM" id="Phobius"/>
    </source>
</evidence>
<dbReference type="RefSeq" id="WP_218934583.1">
    <property type="nucleotide sequence ID" value="NZ_CP036261.1"/>
</dbReference>
<accession>A0A517LW41</accession>
<name>A0A517LW41_9BACT</name>
<dbReference type="KEGG" id="ruv:EC9_09930"/>
<feature type="transmembrane region" description="Helical" evidence="1">
    <location>
        <begin position="31"/>
        <end position="49"/>
    </location>
</feature>
<reference evidence="2 3" key="1">
    <citation type="submission" date="2019-02" db="EMBL/GenBank/DDBJ databases">
        <title>Deep-cultivation of Planctomycetes and their phenomic and genomic characterization uncovers novel biology.</title>
        <authorList>
            <person name="Wiegand S."/>
            <person name="Jogler M."/>
            <person name="Boedeker C."/>
            <person name="Pinto D."/>
            <person name="Vollmers J."/>
            <person name="Rivas-Marin E."/>
            <person name="Kohn T."/>
            <person name="Peeters S.H."/>
            <person name="Heuer A."/>
            <person name="Rast P."/>
            <person name="Oberbeckmann S."/>
            <person name="Bunk B."/>
            <person name="Jeske O."/>
            <person name="Meyerdierks A."/>
            <person name="Storesund J.E."/>
            <person name="Kallscheuer N."/>
            <person name="Luecker S."/>
            <person name="Lage O.M."/>
            <person name="Pohl T."/>
            <person name="Merkel B.J."/>
            <person name="Hornburger P."/>
            <person name="Mueller R.-W."/>
            <person name="Bruemmer F."/>
            <person name="Labrenz M."/>
            <person name="Spormann A.M."/>
            <person name="Op den Camp H."/>
            <person name="Overmann J."/>
            <person name="Amann R."/>
            <person name="Jetten M.S.M."/>
            <person name="Mascher T."/>
            <person name="Medema M.H."/>
            <person name="Devos D.P."/>
            <person name="Kaster A.-K."/>
            <person name="Ovreas L."/>
            <person name="Rohde M."/>
            <person name="Galperin M.Y."/>
            <person name="Jogler C."/>
        </authorList>
    </citation>
    <scope>NUCLEOTIDE SEQUENCE [LARGE SCALE GENOMIC DNA]</scope>
    <source>
        <strain evidence="2 3">EC9</strain>
    </source>
</reference>
<gene>
    <name evidence="2" type="ORF">EC9_09930</name>
</gene>
<keyword evidence="1" id="KW-1133">Transmembrane helix</keyword>
<keyword evidence="3" id="KW-1185">Reference proteome</keyword>
<dbReference type="EMBL" id="CP036261">
    <property type="protein sequence ID" value="QDS86819.1"/>
    <property type="molecule type" value="Genomic_DNA"/>
</dbReference>
<evidence type="ECO:0000313" key="3">
    <source>
        <dbReference type="Proteomes" id="UP000319557"/>
    </source>
</evidence>
<sequence>MLGKLLIGFSFNQWWRGASRELADYYNQMDTTQWGIIASLFVVAGFLLLRTSALKR</sequence>
<organism evidence="2 3">
    <name type="scientific">Rosistilla ulvae</name>
    <dbReference type="NCBI Taxonomy" id="1930277"/>
    <lineage>
        <taxon>Bacteria</taxon>
        <taxon>Pseudomonadati</taxon>
        <taxon>Planctomycetota</taxon>
        <taxon>Planctomycetia</taxon>
        <taxon>Pirellulales</taxon>
        <taxon>Pirellulaceae</taxon>
        <taxon>Rosistilla</taxon>
    </lineage>
</organism>
<proteinExistence type="predicted"/>
<keyword evidence="1" id="KW-0472">Membrane</keyword>
<dbReference type="AlphaFoldDB" id="A0A517LW41"/>
<protein>
    <submittedName>
        <fullName evidence="2">Uncharacterized protein</fullName>
    </submittedName>
</protein>
<dbReference type="Proteomes" id="UP000319557">
    <property type="component" value="Chromosome"/>
</dbReference>
<evidence type="ECO:0000313" key="2">
    <source>
        <dbReference type="EMBL" id="QDS86819.1"/>
    </source>
</evidence>